<comment type="caution">
    <text evidence="1">The sequence shown here is derived from an EMBL/GenBank/DDBJ whole genome shotgun (WGS) entry which is preliminary data.</text>
</comment>
<evidence type="ECO:0000313" key="2">
    <source>
        <dbReference type="Proteomes" id="UP001221757"/>
    </source>
</evidence>
<dbReference type="EMBL" id="JARKIE010000055">
    <property type="protein sequence ID" value="KAJ7691898.1"/>
    <property type="molecule type" value="Genomic_DNA"/>
</dbReference>
<dbReference type="AlphaFoldDB" id="A0AAD7GJE0"/>
<evidence type="ECO:0000313" key="1">
    <source>
        <dbReference type="EMBL" id="KAJ7691898.1"/>
    </source>
</evidence>
<proteinExistence type="predicted"/>
<gene>
    <name evidence="1" type="ORF">B0H17DRAFT_550643</name>
</gene>
<name>A0AAD7GJE0_MYCRO</name>
<reference evidence="1" key="1">
    <citation type="submission" date="2023-03" db="EMBL/GenBank/DDBJ databases">
        <title>Massive genome expansion in bonnet fungi (Mycena s.s.) driven by repeated elements and novel gene families across ecological guilds.</title>
        <authorList>
            <consortium name="Lawrence Berkeley National Laboratory"/>
            <person name="Harder C.B."/>
            <person name="Miyauchi S."/>
            <person name="Viragh M."/>
            <person name="Kuo A."/>
            <person name="Thoen E."/>
            <person name="Andreopoulos B."/>
            <person name="Lu D."/>
            <person name="Skrede I."/>
            <person name="Drula E."/>
            <person name="Henrissat B."/>
            <person name="Morin E."/>
            <person name="Kohler A."/>
            <person name="Barry K."/>
            <person name="LaButti K."/>
            <person name="Morin E."/>
            <person name="Salamov A."/>
            <person name="Lipzen A."/>
            <person name="Mereny Z."/>
            <person name="Hegedus B."/>
            <person name="Baldrian P."/>
            <person name="Stursova M."/>
            <person name="Weitz H."/>
            <person name="Taylor A."/>
            <person name="Grigoriev I.V."/>
            <person name="Nagy L.G."/>
            <person name="Martin F."/>
            <person name="Kauserud H."/>
        </authorList>
    </citation>
    <scope>NUCLEOTIDE SEQUENCE</scope>
    <source>
        <strain evidence="1">CBHHK067</strain>
    </source>
</reference>
<keyword evidence="2" id="KW-1185">Reference proteome</keyword>
<organism evidence="1 2">
    <name type="scientific">Mycena rosella</name>
    <name type="common">Pink bonnet</name>
    <name type="synonym">Agaricus rosellus</name>
    <dbReference type="NCBI Taxonomy" id="1033263"/>
    <lineage>
        <taxon>Eukaryota</taxon>
        <taxon>Fungi</taxon>
        <taxon>Dikarya</taxon>
        <taxon>Basidiomycota</taxon>
        <taxon>Agaricomycotina</taxon>
        <taxon>Agaricomycetes</taxon>
        <taxon>Agaricomycetidae</taxon>
        <taxon>Agaricales</taxon>
        <taxon>Marasmiineae</taxon>
        <taxon>Mycenaceae</taxon>
        <taxon>Mycena</taxon>
    </lineage>
</organism>
<sequence length="349" mass="38518">MTRSESLHPKLLEGNMVRPTLARISLLVLHELVSLRARIHAQLRHSRLDQGLGGVIRNGWRGLDARFTRTSFRLDACLPLFLSPDALRLSRLFRLGPLLCFRLSGQSLFLPPLLFLFPRQLLGRLSSLLLRLLLCRLRLRLPHLLFSLLLCLALHLLFLPGRGHLHGEAAHHTRGGVLRDMEDDVRLRPGADAHVGGDLLGVEEMAPLLAAPVALHGQHRREAMRRGGIDHARRIACARAVHTERGGPRDDTGGQGVSREEHVGLHGGVAVVASSRVFDQVVERDEGRVGGGWHGHGDAERPGIVAAHVGGERDDRFLAERRVCVQQGLVCVGCVHRGVTGERPFPIRL</sequence>
<protein>
    <submittedName>
        <fullName evidence="1">Uncharacterized protein</fullName>
    </submittedName>
</protein>
<dbReference type="Proteomes" id="UP001221757">
    <property type="component" value="Unassembled WGS sequence"/>
</dbReference>
<accession>A0AAD7GJE0</accession>